<proteinExistence type="predicted"/>
<dbReference type="AlphaFoldDB" id="A0AAV4MH85"/>
<name>A0AAV4MH85_9ARAC</name>
<keyword evidence="2" id="KW-1185">Reference proteome</keyword>
<gene>
    <name evidence="1" type="ORF">CDAR_172641</name>
</gene>
<sequence length="113" mass="12367">MSKAVLTKNHMRVPLETIDSPFQSEISFGNQSSLPRAVLSSEEADKVPPYFSRPKSHWAAFIGTCRSLEIALSSAGTEKGGDVLLKTSHHSGDSQFASDARLRETQSLRMTCL</sequence>
<comment type="caution">
    <text evidence="1">The sequence shown here is derived from an EMBL/GenBank/DDBJ whole genome shotgun (WGS) entry which is preliminary data.</text>
</comment>
<dbReference type="Proteomes" id="UP001054837">
    <property type="component" value="Unassembled WGS sequence"/>
</dbReference>
<protein>
    <submittedName>
        <fullName evidence="1">Uncharacterized protein</fullName>
    </submittedName>
</protein>
<evidence type="ECO:0000313" key="2">
    <source>
        <dbReference type="Proteomes" id="UP001054837"/>
    </source>
</evidence>
<evidence type="ECO:0000313" key="1">
    <source>
        <dbReference type="EMBL" id="GIX70796.1"/>
    </source>
</evidence>
<reference evidence="1 2" key="1">
    <citation type="submission" date="2021-06" db="EMBL/GenBank/DDBJ databases">
        <title>Caerostris darwini draft genome.</title>
        <authorList>
            <person name="Kono N."/>
            <person name="Arakawa K."/>
        </authorList>
    </citation>
    <scope>NUCLEOTIDE SEQUENCE [LARGE SCALE GENOMIC DNA]</scope>
</reference>
<organism evidence="1 2">
    <name type="scientific">Caerostris darwini</name>
    <dbReference type="NCBI Taxonomy" id="1538125"/>
    <lineage>
        <taxon>Eukaryota</taxon>
        <taxon>Metazoa</taxon>
        <taxon>Ecdysozoa</taxon>
        <taxon>Arthropoda</taxon>
        <taxon>Chelicerata</taxon>
        <taxon>Arachnida</taxon>
        <taxon>Araneae</taxon>
        <taxon>Araneomorphae</taxon>
        <taxon>Entelegynae</taxon>
        <taxon>Araneoidea</taxon>
        <taxon>Araneidae</taxon>
        <taxon>Caerostris</taxon>
    </lineage>
</organism>
<dbReference type="EMBL" id="BPLQ01000392">
    <property type="protein sequence ID" value="GIX70796.1"/>
    <property type="molecule type" value="Genomic_DNA"/>
</dbReference>
<accession>A0AAV4MH85</accession>